<dbReference type="Proteomes" id="UP001296993">
    <property type="component" value="Unassembled WGS sequence"/>
</dbReference>
<organism evidence="2 3">
    <name type="scientific">Paeniglutamicibacter kerguelensis</name>
    <dbReference type="NCBI Taxonomy" id="254788"/>
    <lineage>
        <taxon>Bacteria</taxon>
        <taxon>Bacillati</taxon>
        <taxon>Actinomycetota</taxon>
        <taxon>Actinomycetes</taxon>
        <taxon>Micrococcales</taxon>
        <taxon>Micrococcaceae</taxon>
        <taxon>Paeniglutamicibacter</taxon>
    </lineage>
</organism>
<proteinExistence type="predicted"/>
<dbReference type="InterPro" id="IPR051783">
    <property type="entry name" value="NAD(P)-dependent_oxidoreduct"/>
</dbReference>
<dbReference type="PANTHER" id="PTHR48079">
    <property type="entry name" value="PROTEIN YEEZ"/>
    <property type="match status" value="1"/>
</dbReference>
<sequence>MSNHYLVTGSGPVGTTVALNLANQGHSVTLATRSGSGPEHPGIQRMRADVLDPAQVAAAMAGATAVFHCIHAAYSARAWTETLPRAEELVLAAAGERGIPVVFPESLYSYSNPEQTMAEDSPRNAAGGKRGVRTELLNARADSGTNTVSVVASDFYGPRVENAHAGARMLESVFDGRRLLAIGNPSLPHSFTYMPDLATAMVRAAERPELWNGVLHAPTAPPSSQRVMAEAYAAAAGLPAPKVSGMPGGILRAIGLVHPATRELAEMAYQFDSPLVMDSRRSQSLLGLSPTPLADGARATVDWWRETHTG</sequence>
<reference evidence="2 3" key="1">
    <citation type="submission" date="2021-03" db="EMBL/GenBank/DDBJ databases">
        <title>Sequencing the genomes of 1000 actinobacteria strains.</title>
        <authorList>
            <person name="Klenk H.-P."/>
        </authorList>
    </citation>
    <scope>NUCLEOTIDE SEQUENCE [LARGE SCALE GENOMIC DNA]</scope>
    <source>
        <strain evidence="2 3">DSM 15797</strain>
    </source>
</reference>
<feature type="domain" description="NAD-dependent epimerase/dehydratase" evidence="1">
    <location>
        <begin position="6"/>
        <end position="209"/>
    </location>
</feature>
<accession>A0ABS4XD24</accession>
<dbReference type="SUPFAM" id="SSF51735">
    <property type="entry name" value="NAD(P)-binding Rossmann-fold domains"/>
    <property type="match status" value="1"/>
</dbReference>
<evidence type="ECO:0000259" key="1">
    <source>
        <dbReference type="Pfam" id="PF01370"/>
    </source>
</evidence>
<gene>
    <name evidence="2" type="ORF">JOF47_001872</name>
</gene>
<dbReference type="InterPro" id="IPR036291">
    <property type="entry name" value="NAD(P)-bd_dom_sf"/>
</dbReference>
<evidence type="ECO:0000313" key="3">
    <source>
        <dbReference type="Proteomes" id="UP001296993"/>
    </source>
</evidence>
<dbReference type="EMBL" id="JAGIOF010000001">
    <property type="protein sequence ID" value="MBP2386361.1"/>
    <property type="molecule type" value="Genomic_DNA"/>
</dbReference>
<keyword evidence="3" id="KW-1185">Reference proteome</keyword>
<dbReference type="Gene3D" id="3.40.50.720">
    <property type="entry name" value="NAD(P)-binding Rossmann-like Domain"/>
    <property type="match status" value="1"/>
</dbReference>
<evidence type="ECO:0000313" key="2">
    <source>
        <dbReference type="EMBL" id="MBP2386361.1"/>
    </source>
</evidence>
<name>A0ABS4XD24_9MICC</name>
<dbReference type="PANTHER" id="PTHR48079:SF6">
    <property type="entry name" value="NAD(P)-BINDING DOMAIN-CONTAINING PROTEIN-RELATED"/>
    <property type="match status" value="1"/>
</dbReference>
<comment type="caution">
    <text evidence="2">The sequence shown here is derived from an EMBL/GenBank/DDBJ whole genome shotgun (WGS) entry which is preliminary data.</text>
</comment>
<protein>
    <submittedName>
        <fullName evidence="2">Nucleoside-diphosphate-sugar epimerase</fullName>
    </submittedName>
</protein>
<dbReference type="Pfam" id="PF01370">
    <property type="entry name" value="Epimerase"/>
    <property type="match status" value="1"/>
</dbReference>
<dbReference type="RefSeq" id="WP_209997271.1">
    <property type="nucleotide sequence ID" value="NZ_BAAAJY010000002.1"/>
</dbReference>
<dbReference type="InterPro" id="IPR001509">
    <property type="entry name" value="Epimerase_deHydtase"/>
</dbReference>